<dbReference type="SUPFAM" id="SSF55729">
    <property type="entry name" value="Acyl-CoA N-acyltransferases (Nat)"/>
    <property type="match status" value="1"/>
</dbReference>
<gene>
    <name evidence="1" type="ORF">L9S41_18445</name>
</gene>
<accession>A0ABY5ZKQ6</accession>
<proteinExistence type="predicted"/>
<evidence type="ECO:0000313" key="2">
    <source>
        <dbReference type="Proteomes" id="UP001060414"/>
    </source>
</evidence>
<sequence length="238" mass="27363">MDYFEFKEIKKSDPRIAELFKLRYKVYVDEWGFERAEDHPLGIETDGFDLCAQHLAAIRRETDTIIGTARLIRCSAQGFPIEKNMQIDRLIPQEMRELTCEISRLAVSKDYRRRAGDNALYDGKIFTGSSPRLTEDERRSGENDIVLGLIRKMCECSGREGLIYWYVGMARGLNILLKRKGLHFEPVGPEVDYHGPRRPYFGRIDEIVKNNAELLNVYQQALAHRAGVELPTKVPVAV</sequence>
<dbReference type="InterPro" id="IPR016181">
    <property type="entry name" value="Acyl_CoA_acyltransferase"/>
</dbReference>
<keyword evidence="1" id="KW-0012">Acyltransferase</keyword>
<organism evidence="1 2">
    <name type="scientific">Geoalkalibacter halelectricus</name>
    <dbReference type="NCBI Taxonomy" id="2847045"/>
    <lineage>
        <taxon>Bacteria</taxon>
        <taxon>Pseudomonadati</taxon>
        <taxon>Thermodesulfobacteriota</taxon>
        <taxon>Desulfuromonadia</taxon>
        <taxon>Desulfuromonadales</taxon>
        <taxon>Geoalkalibacteraceae</taxon>
        <taxon>Geoalkalibacter</taxon>
    </lineage>
</organism>
<dbReference type="EMBL" id="CP092109">
    <property type="protein sequence ID" value="UWZ79638.1"/>
    <property type="molecule type" value="Genomic_DNA"/>
</dbReference>
<dbReference type="Proteomes" id="UP001060414">
    <property type="component" value="Chromosome"/>
</dbReference>
<dbReference type="InterPro" id="IPR022484">
    <property type="entry name" value="PEP-CTERM/exosrtase_acylTfrase"/>
</dbReference>
<dbReference type="RefSeq" id="WP_260747990.1">
    <property type="nucleotide sequence ID" value="NZ_CP092109.1"/>
</dbReference>
<dbReference type="Gene3D" id="3.40.630.30">
    <property type="match status" value="1"/>
</dbReference>
<dbReference type="NCBIfam" id="TIGR03694">
    <property type="entry name" value="exosort_acyl"/>
    <property type="match status" value="1"/>
</dbReference>
<evidence type="ECO:0000313" key="1">
    <source>
        <dbReference type="EMBL" id="UWZ79638.1"/>
    </source>
</evidence>
<keyword evidence="1" id="KW-0808">Transferase</keyword>
<protein>
    <submittedName>
        <fullName evidence="1">PEP-CTERM/exosortase system-associated acyltransferase</fullName>
    </submittedName>
</protein>
<reference evidence="1" key="1">
    <citation type="journal article" date="2022" name="Environ. Microbiol.">
        <title>Geoalkalibacter halelectricus SAP #1 sp. nov. possessing extracellular electron transfer and mineral#reducing capabilities from a haloalkaline environment.</title>
        <authorList>
            <person name="Yadav S."/>
            <person name="Singh R."/>
            <person name="Sundharam S.S."/>
            <person name="Chaudhary S."/>
            <person name="Krishnamurthi S."/>
            <person name="Patil S.A."/>
        </authorList>
    </citation>
    <scope>NUCLEOTIDE SEQUENCE</scope>
    <source>
        <strain evidence="1">SAP-1</strain>
    </source>
</reference>
<keyword evidence="2" id="KW-1185">Reference proteome</keyword>
<dbReference type="GO" id="GO:0016746">
    <property type="term" value="F:acyltransferase activity"/>
    <property type="evidence" value="ECO:0007669"/>
    <property type="project" value="UniProtKB-KW"/>
</dbReference>
<dbReference type="Pfam" id="PF13444">
    <property type="entry name" value="Acetyltransf_5"/>
    <property type="match status" value="1"/>
</dbReference>
<name>A0ABY5ZKQ6_9BACT</name>